<dbReference type="InterPro" id="IPR000626">
    <property type="entry name" value="Ubiquitin-like_dom"/>
</dbReference>
<evidence type="ECO:0000259" key="1">
    <source>
        <dbReference type="PROSITE" id="PS50053"/>
    </source>
</evidence>
<feature type="non-terminal residue" evidence="2">
    <location>
        <position position="216"/>
    </location>
</feature>
<gene>
    <name evidence="2" type="ORF">POCULU_LOCUS4624</name>
</gene>
<dbReference type="EMBL" id="CAJVPJ010000613">
    <property type="protein sequence ID" value="CAG8542841.1"/>
    <property type="molecule type" value="Genomic_DNA"/>
</dbReference>
<dbReference type="OrthoDB" id="2415687at2759"/>
<organism evidence="2 3">
    <name type="scientific">Paraglomus occultum</name>
    <dbReference type="NCBI Taxonomy" id="144539"/>
    <lineage>
        <taxon>Eukaryota</taxon>
        <taxon>Fungi</taxon>
        <taxon>Fungi incertae sedis</taxon>
        <taxon>Mucoromycota</taxon>
        <taxon>Glomeromycotina</taxon>
        <taxon>Glomeromycetes</taxon>
        <taxon>Paraglomerales</taxon>
        <taxon>Paraglomeraceae</taxon>
        <taxon>Paraglomus</taxon>
    </lineage>
</organism>
<name>A0A9N9FLM6_9GLOM</name>
<accession>A0A9N9FLM6</accession>
<proteinExistence type="predicted"/>
<dbReference type="Proteomes" id="UP000789572">
    <property type="component" value="Unassembled WGS sequence"/>
</dbReference>
<dbReference type="InterPro" id="IPR019956">
    <property type="entry name" value="Ubiquitin_dom"/>
</dbReference>
<dbReference type="PRINTS" id="PR00348">
    <property type="entry name" value="UBIQUITIN"/>
</dbReference>
<dbReference type="PANTHER" id="PTHR10666">
    <property type="entry name" value="UBIQUITIN"/>
    <property type="match status" value="1"/>
</dbReference>
<feature type="domain" description="Ubiquitin-like" evidence="1">
    <location>
        <begin position="111"/>
        <end position="185"/>
    </location>
</feature>
<dbReference type="SUPFAM" id="SSF54236">
    <property type="entry name" value="Ubiquitin-like"/>
    <property type="match status" value="2"/>
</dbReference>
<evidence type="ECO:0000313" key="3">
    <source>
        <dbReference type="Proteomes" id="UP000789572"/>
    </source>
</evidence>
<protein>
    <submittedName>
        <fullName evidence="2">1184_t:CDS:1</fullName>
    </submittedName>
</protein>
<dbReference type="AlphaFoldDB" id="A0A9N9FLM6"/>
<dbReference type="InterPro" id="IPR050158">
    <property type="entry name" value="Ubiquitin_ubiquitin-like"/>
</dbReference>
<reference evidence="2" key="1">
    <citation type="submission" date="2021-06" db="EMBL/GenBank/DDBJ databases">
        <authorList>
            <person name="Kallberg Y."/>
            <person name="Tangrot J."/>
            <person name="Rosling A."/>
        </authorList>
    </citation>
    <scope>NUCLEOTIDE SEQUENCE</scope>
    <source>
        <strain evidence="2">IA702</strain>
    </source>
</reference>
<sequence>MRLTTAPAPPVFPIRIQFLTKSVYVANVNTHTTGELLLKNFQACVGESYSHYKLTYDDKDIRFADTLEKLGIKEGDLLKTKYDRGENSTVAIVPSHVESMPTTTVFSTGPILIYVKLTTGKIIEMNVRWSDTIYQLKKMIQDEGVTLDQVDIIFDGKQLHDGYTLSYYNIQKESTLHLQHKQPKPSRLPSIRIPKIPRGSTTIYVKLMSGQILNLG</sequence>
<comment type="caution">
    <text evidence="2">The sequence shown here is derived from an EMBL/GenBank/DDBJ whole genome shotgun (WGS) entry which is preliminary data.</text>
</comment>
<dbReference type="Pfam" id="PF00240">
    <property type="entry name" value="ubiquitin"/>
    <property type="match status" value="1"/>
</dbReference>
<evidence type="ECO:0000313" key="2">
    <source>
        <dbReference type="EMBL" id="CAG8542841.1"/>
    </source>
</evidence>
<dbReference type="Gene3D" id="3.10.20.90">
    <property type="entry name" value="Phosphatidylinositol 3-kinase Catalytic Subunit, Chain A, domain 1"/>
    <property type="match status" value="2"/>
</dbReference>
<dbReference type="InterPro" id="IPR029071">
    <property type="entry name" value="Ubiquitin-like_domsf"/>
</dbReference>
<keyword evidence="3" id="KW-1185">Reference proteome</keyword>
<dbReference type="SMART" id="SM00213">
    <property type="entry name" value="UBQ"/>
    <property type="match status" value="1"/>
</dbReference>
<dbReference type="PROSITE" id="PS50053">
    <property type="entry name" value="UBIQUITIN_2"/>
    <property type="match status" value="1"/>
</dbReference>